<dbReference type="SUPFAM" id="SSF55154">
    <property type="entry name" value="CYTH-like phosphatases"/>
    <property type="match status" value="1"/>
</dbReference>
<feature type="active site" description="Proton acceptor" evidence="1">
    <location>
        <position position="29"/>
    </location>
</feature>
<dbReference type="InterPro" id="IPR023577">
    <property type="entry name" value="CYTH_domain"/>
</dbReference>
<dbReference type="InterPro" id="IPR033469">
    <property type="entry name" value="CYTH-like_dom_sf"/>
</dbReference>
<feature type="domain" description="CYTH" evidence="2">
    <location>
        <begin position="1"/>
        <end position="149"/>
    </location>
</feature>
<name>A0A2U1JGN0_9FLAO</name>
<organism evidence="3 4">
    <name type="scientific">Flavobacterium psychrotolerans</name>
    <dbReference type="NCBI Taxonomy" id="2169410"/>
    <lineage>
        <taxon>Bacteria</taxon>
        <taxon>Pseudomonadati</taxon>
        <taxon>Bacteroidota</taxon>
        <taxon>Flavobacteriia</taxon>
        <taxon>Flavobacteriales</taxon>
        <taxon>Flavobacteriaceae</taxon>
        <taxon>Flavobacterium</taxon>
    </lineage>
</organism>
<reference evidence="3 4" key="1">
    <citation type="submission" date="2018-04" db="EMBL/GenBank/DDBJ databases">
        <title>Flavobacterium sp. nov., isolated from glacier ice.</title>
        <authorList>
            <person name="Liu Q."/>
            <person name="Xin Y.-H."/>
        </authorList>
    </citation>
    <scope>NUCLEOTIDE SEQUENCE [LARGE SCALE GENOMIC DNA]</scope>
    <source>
        <strain evidence="3 4">RB1R5</strain>
    </source>
</reference>
<keyword evidence="4" id="KW-1185">Reference proteome</keyword>
<comment type="caution">
    <text evidence="3">The sequence shown here is derived from an EMBL/GenBank/DDBJ whole genome shotgun (WGS) entry which is preliminary data.</text>
</comment>
<evidence type="ECO:0000313" key="4">
    <source>
        <dbReference type="Proteomes" id="UP000245449"/>
    </source>
</evidence>
<dbReference type="Proteomes" id="UP000245449">
    <property type="component" value="Unassembled WGS sequence"/>
</dbReference>
<dbReference type="CDD" id="cd07891">
    <property type="entry name" value="CYTH-like_CthTTM-like_1"/>
    <property type="match status" value="1"/>
</dbReference>
<dbReference type="InterPro" id="IPR012042">
    <property type="entry name" value="NeuTTM/CthTTM-like"/>
</dbReference>
<gene>
    <name evidence="3" type="ORF">DB895_11730</name>
</gene>
<dbReference type="RefSeq" id="WP_116725558.1">
    <property type="nucleotide sequence ID" value="NZ_QCZI01000016.1"/>
</dbReference>
<evidence type="ECO:0000259" key="2">
    <source>
        <dbReference type="PROSITE" id="PS51707"/>
    </source>
</evidence>
<dbReference type="PIRSF" id="PIRSF016487">
    <property type="entry name" value="CYTH_UCP016487"/>
    <property type="match status" value="1"/>
</dbReference>
<evidence type="ECO:0000256" key="1">
    <source>
        <dbReference type="PIRSR" id="PIRSR016487-1"/>
    </source>
</evidence>
<dbReference type="EMBL" id="QCZI01000016">
    <property type="protein sequence ID" value="PWA04282.1"/>
    <property type="molecule type" value="Genomic_DNA"/>
</dbReference>
<dbReference type="PROSITE" id="PS51707">
    <property type="entry name" value="CYTH"/>
    <property type="match status" value="1"/>
</dbReference>
<protein>
    <submittedName>
        <fullName evidence="3">Adenylate cyclase</fullName>
    </submittedName>
</protein>
<proteinExistence type="predicted"/>
<dbReference type="PANTHER" id="PTHR40114">
    <property type="entry name" value="SLR0698 PROTEIN"/>
    <property type="match status" value="1"/>
</dbReference>
<dbReference type="Gene3D" id="2.40.320.10">
    <property type="entry name" value="Hypothetical Protein Pfu-838710-001"/>
    <property type="match status" value="1"/>
</dbReference>
<dbReference type="AlphaFoldDB" id="A0A2U1JGN0"/>
<accession>A0A2U1JGN0</accession>
<evidence type="ECO:0000313" key="3">
    <source>
        <dbReference type="EMBL" id="PWA04282.1"/>
    </source>
</evidence>
<dbReference type="OrthoDB" id="9805588at2"/>
<dbReference type="SMART" id="SM01118">
    <property type="entry name" value="CYTH"/>
    <property type="match status" value="1"/>
</dbReference>
<dbReference type="PANTHER" id="PTHR40114:SF1">
    <property type="entry name" value="SLR0698 PROTEIN"/>
    <property type="match status" value="1"/>
</dbReference>
<dbReference type="Pfam" id="PF01928">
    <property type="entry name" value="CYTH"/>
    <property type="match status" value="1"/>
</dbReference>
<sequence length="155" mass="17967">MIEIERKFLVTSEKFKTEAFSKNQIAQGYLNSNPERTVRVRIKGESGFLTIKGKSNETGISRFEWETEISLAEAKPLLSLCEKGVIQKTRHEVKVGKHIFEVDEFHGDNEGLLMAEIELSDENETFEKPDWLGTEVTNDLRYYNSYLSKNPFKNW</sequence>